<sequence length="631" mass="66391">MTTDTARLLGGSLGRRVQQIVQQPLDSASVRQTLQTLASSYGEEKRDEGALAQLARHRDVRQDMAERTQALDEEFVLALGAVDAVFGELEANVAAIDQQCLALRQQVGRALRATAGAAQQAALLGEEQRDLQRRRMLAQRLAEKFTLAPAHLAALSQRPPTVDAVFFAALDRVAEARAECRLLGDRLAAREMAAELERVEGDAFDALLRWALAAVRQQLAGDAPSAEPGAALRRALARLAPHTALAAAAEAEIASVRCAALEQAFLRALASGGPGGRPRPIEAHAGDPQRFVGDMLAWVHQACASERELLGAMVGESRRDASASALLPRALANVARPLEIRVAQTVGSMRDAVALYRVASVLGFYAALFGGALPGGALLATVQALERQAHAQLRRRLGELADAADFAAATPALDAPPALAALLAAATGILHLHMDSLGFGPAAGGPGAPVADGSAGGPGASVVDGIAGVLRRALHEAQAAAPRTRLRGYEQAMFELNVVGAVLDALAPFAQRLLAQWVADVRVREAALVDELRAQLCAVLRDRAQLPLAQSTVGAAEIEAFNAQLKGASDLDVSRLVARLHNHALARNVAADVARLFVDEYAEFYARVAASMHGSAELALLLPPETVSTLL</sequence>
<dbReference type="Proteomes" id="UP001150581">
    <property type="component" value="Unassembled WGS sequence"/>
</dbReference>
<keyword evidence="2" id="KW-1185">Reference proteome</keyword>
<accession>A0ACC1IRM4</accession>
<protein>
    <submittedName>
        <fullName evidence="1">Golgi transport complex subunit 6</fullName>
    </submittedName>
</protein>
<organism evidence="1 2">
    <name type="scientific">Kickxella alabastrina</name>
    <dbReference type="NCBI Taxonomy" id="61397"/>
    <lineage>
        <taxon>Eukaryota</taxon>
        <taxon>Fungi</taxon>
        <taxon>Fungi incertae sedis</taxon>
        <taxon>Zoopagomycota</taxon>
        <taxon>Kickxellomycotina</taxon>
        <taxon>Kickxellomycetes</taxon>
        <taxon>Kickxellales</taxon>
        <taxon>Kickxellaceae</taxon>
        <taxon>Kickxella</taxon>
    </lineage>
</organism>
<reference evidence="1" key="1">
    <citation type="submission" date="2022-07" db="EMBL/GenBank/DDBJ databases">
        <title>Phylogenomic reconstructions and comparative analyses of Kickxellomycotina fungi.</title>
        <authorList>
            <person name="Reynolds N.K."/>
            <person name="Stajich J.E."/>
            <person name="Barry K."/>
            <person name="Grigoriev I.V."/>
            <person name="Crous P."/>
            <person name="Smith M.E."/>
        </authorList>
    </citation>
    <scope>NUCLEOTIDE SEQUENCE</scope>
    <source>
        <strain evidence="1">Benny 63K</strain>
    </source>
</reference>
<evidence type="ECO:0000313" key="2">
    <source>
        <dbReference type="Proteomes" id="UP001150581"/>
    </source>
</evidence>
<name>A0ACC1IRM4_9FUNG</name>
<comment type="caution">
    <text evidence="1">The sequence shown here is derived from an EMBL/GenBank/DDBJ whole genome shotgun (WGS) entry which is preliminary data.</text>
</comment>
<dbReference type="EMBL" id="JANBPG010000142">
    <property type="protein sequence ID" value="KAJ1899576.1"/>
    <property type="molecule type" value="Genomic_DNA"/>
</dbReference>
<proteinExistence type="predicted"/>
<evidence type="ECO:0000313" key="1">
    <source>
        <dbReference type="EMBL" id="KAJ1899576.1"/>
    </source>
</evidence>
<gene>
    <name evidence="1" type="primary">COG6_1</name>
    <name evidence="1" type="ORF">LPJ66_002026</name>
</gene>